<reference evidence="2 3" key="1">
    <citation type="submission" date="2017-12" db="EMBL/GenBank/DDBJ databases">
        <title>Gene loss provides genomic basis for host adaptation in cereal stripe rust fungi.</title>
        <authorList>
            <person name="Xia C."/>
        </authorList>
    </citation>
    <scope>NUCLEOTIDE SEQUENCE [LARGE SCALE GENOMIC DNA]</scope>
    <source>
        <strain evidence="2 3">93TX-2</strain>
    </source>
</reference>
<gene>
    <name evidence="2" type="ORF">PSHT_06927</name>
</gene>
<organism evidence="2 3">
    <name type="scientific">Puccinia striiformis</name>
    <dbReference type="NCBI Taxonomy" id="27350"/>
    <lineage>
        <taxon>Eukaryota</taxon>
        <taxon>Fungi</taxon>
        <taxon>Dikarya</taxon>
        <taxon>Basidiomycota</taxon>
        <taxon>Pucciniomycotina</taxon>
        <taxon>Pucciniomycetes</taxon>
        <taxon>Pucciniales</taxon>
        <taxon>Pucciniaceae</taxon>
        <taxon>Puccinia</taxon>
    </lineage>
</organism>
<accession>A0A2S4W2K7</accession>
<reference evidence="3" key="2">
    <citation type="journal article" date="2018" name="BMC Genomics">
        <title>Genomic insights into host adaptation between the wheat stripe rust pathogen (Puccinia striiformis f. sp. tritici) and the barley stripe rust pathogen (Puccinia striiformis f. sp. hordei).</title>
        <authorList>
            <person name="Xia C."/>
            <person name="Wang M."/>
            <person name="Yin C."/>
            <person name="Cornejo O.E."/>
            <person name="Hulbert S.H."/>
            <person name="Chen X."/>
        </authorList>
    </citation>
    <scope>NUCLEOTIDE SEQUENCE [LARGE SCALE GENOMIC DNA]</scope>
    <source>
        <strain evidence="3">93TX-2</strain>
    </source>
</reference>
<sequence>MITNMRSRMLPSGSEHSQEFDQLHANSRVRSRIMDSVPLDSDHHTLCPAGAWRHQLSVGSYRRAASRPAYRRAFFKLMVELDATTFGDQFYSQLDVDSILPPTEAKVIAKMVLSAGERPVLPPYAFFDPQPSCFIASLFNPPLFPEIHPQLLITSENFEAHIVGNQCIMYSIYLVLVPYLCEHCGMPTT</sequence>
<dbReference type="AlphaFoldDB" id="A0A2S4W2K7"/>
<reference evidence="3" key="3">
    <citation type="journal article" date="2018" name="Mol. Plant Microbe Interact.">
        <title>Genome sequence resources for the wheat stripe rust pathogen (Puccinia striiformis f. sp. tritici) and the barley stripe rust pathogen (Puccinia striiformis f. sp. hordei).</title>
        <authorList>
            <person name="Xia C."/>
            <person name="Wang M."/>
            <person name="Yin C."/>
            <person name="Cornejo O.E."/>
            <person name="Hulbert S.H."/>
            <person name="Chen X."/>
        </authorList>
    </citation>
    <scope>NUCLEOTIDE SEQUENCE [LARGE SCALE GENOMIC DNA]</scope>
    <source>
        <strain evidence="3">93TX-2</strain>
    </source>
</reference>
<protein>
    <submittedName>
        <fullName evidence="2">Uncharacterized protein</fullName>
    </submittedName>
</protein>
<keyword evidence="3" id="KW-1185">Reference proteome</keyword>
<name>A0A2S4W2K7_9BASI</name>
<dbReference type="Proteomes" id="UP000238274">
    <property type="component" value="Unassembled WGS sequence"/>
</dbReference>
<comment type="caution">
    <text evidence="2">The sequence shown here is derived from an EMBL/GenBank/DDBJ whole genome shotgun (WGS) entry which is preliminary data.</text>
</comment>
<dbReference type="EMBL" id="PKSM01000082">
    <property type="protein sequence ID" value="POW16001.1"/>
    <property type="molecule type" value="Genomic_DNA"/>
</dbReference>
<proteinExistence type="predicted"/>
<dbReference type="OrthoDB" id="10374116at2759"/>
<evidence type="ECO:0000313" key="2">
    <source>
        <dbReference type="EMBL" id="POW16001.1"/>
    </source>
</evidence>
<dbReference type="VEuPathDB" id="FungiDB:PSTT_10690"/>
<evidence type="ECO:0000256" key="1">
    <source>
        <dbReference type="SAM" id="MobiDB-lite"/>
    </source>
</evidence>
<feature type="region of interest" description="Disordered" evidence="1">
    <location>
        <begin position="1"/>
        <end position="21"/>
    </location>
</feature>
<evidence type="ECO:0000313" key="3">
    <source>
        <dbReference type="Proteomes" id="UP000238274"/>
    </source>
</evidence>
<dbReference type="VEuPathDB" id="FungiDB:PSHT_06927"/>